<organism evidence="1">
    <name type="scientific">Ligilactobacillus ruminis</name>
    <dbReference type="NCBI Taxonomy" id="1623"/>
    <lineage>
        <taxon>Bacteria</taxon>
        <taxon>Bacillati</taxon>
        <taxon>Bacillota</taxon>
        <taxon>Bacilli</taxon>
        <taxon>Lactobacillales</taxon>
        <taxon>Lactobacillaceae</taxon>
        <taxon>Ligilactobacillus</taxon>
    </lineage>
</organism>
<accession>A0A6A8HLK4</accession>
<comment type="caution">
    <text evidence="1">The sequence shown here is derived from an EMBL/GenBank/DDBJ whole genome shotgun (WGS) entry which is preliminary data.</text>
</comment>
<proteinExistence type="predicted"/>
<protein>
    <submittedName>
        <fullName evidence="1">Uncharacterized protein</fullName>
    </submittedName>
</protein>
<gene>
    <name evidence="1" type="ORF">GKC89_10520</name>
</gene>
<reference evidence="1" key="1">
    <citation type="journal article" date="2019" name="Nat. Med.">
        <title>A library of human gut bacterial isolates paired with longitudinal multiomics data enables mechanistic microbiome research.</title>
        <authorList>
            <person name="Poyet M."/>
            <person name="Groussin M."/>
            <person name="Gibbons S.M."/>
            <person name="Avila-Pacheco J."/>
            <person name="Jiang X."/>
            <person name="Kearney S.M."/>
            <person name="Perrotta A.R."/>
            <person name="Berdy B."/>
            <person name="Zhao S."/>
            <person name="Lieberman T.D."/>
            <person name="Swanson P.K."/>
            <person name="Smith M."/>
            <person name="Roesemann S."/>
            <person name="Alexander J.E."/>
            <person name="Rich S.A."/>
            <person name="Livny J."/>
            <person name="Vlamakis H."/>
            <person name="Clish C."/>
            <person name="Bullock K."/>
            <person name="Deik A."/>
            <person name="Scott J."/>
            <person name="Pierce K.A."/>
            <person name="Xavier R.J."/>
            <person name="Alm E.J."/>
        </authorList>
    </citation>
    <scope>NUCLEOTIDE SEQUENCE</scope>
    <source>
        <strain evidence="1">BIOML-A18</strain>
    </source>
</reference>
<dbReference type="AlphaFoldDB" id="A0A6A8HLK4"/>
<dbReference type="EMBL" id="WKOD01000054">
    <property type="protein sequence ID" value="MSA69478.1"/>
    <property type="molecule type" value="Genomic_DNA"/>
</dbReference>
<name>A0A6A8HLK4_9LACO</name>
<dbReference type="RefSeq" id="WP_154237301.1">
    <property type="nucleotide sequence ID" value="NZ_WKNS01000049.1"/>
</dbReference>
<evidence type="ECO:0000313" key="1">
    <source>
        <dbReference type="EMBL" id="MSA69478.1"/>
    </source>
</evidence>
<sequence length="91" mass="10345">MSQIENPDDLQSIAKSIRVFRMHDNFSSVMESTKKSLSVNPWSTDLAALHLSKRSGSLSNGVDDLENFTSEMEWSFFVPVVFSCVFSNWYS</sequence>